<dbReference type="STRING" id="1166340.SAMN05192583_0868"/>
<dbReference type="AlphaFoldDB" id="A0A1H7ZXV0"/>
<accession>A0A1H7ZXV0</accession>
<dbReference type="OrthoDB" id="7269818at2"/>
<reference evidence="2" key="1">
    <citation type="submission" date="2016-10" db="EMBL/GenBank/DDBJ databases">
        <authorList>
            <person name="Varghese N."/>
            <person name="Submissions S."/>
        </authorList>
    </citation>
    <scope>NUCLEOTIDE SEQUENCE [LARGE SCALE GENOMIC DNA]</scope>
    <source>
        <strain evidence="2">S6-262</strain>
    </source>
</reference>
<sequence>MEAGRRVDALGIAWYKRADYSRILEVMEDSDKLPITFDRWQSQAEGLETGFKKRGVPTFRAHIDPEHFVAWCADRGLNVDAEARQRWGSELAHQRLTGGQH</sequence>
<protein>
    <submittedName>
        <fullName evidence="1">Uncharacterized protein</fullName>
    </submittedName>
</protein>
<organism evidence="1 2">
    <name type="scientific">Sphingomonas gellani</name>
    <dbReference type="NCBI Taxonomy" id="1166340"/>
    <lineage>
        <taxon>Bacteria</taxon>
        <taxon>Pseudomonadati</taxon>
        <taxon>Pseudomonadota</taxon>
        <taxon>Alphaproteobacteria</taxon>
        <taxon>Sphingomonadales</taxon>
        <taxon>Sphingomonadaceae</taxon>
        <taxon>Sphingomonas</taxon>
    </lineage>
</organism>
<keyword evidence="2" id="KW-1185">Reference proteome</keyword>
<evidence type="ECO:0000313" key="1">
    <source>
        <dbReference type="EMBL" id="SEM62319.1"/>
    </source>
</evidence>
<dbReference type="RefSeq" id="WP_093664151.1">
    <property type="nucleotide sequence ID" value="NZ_FOCF01000001.1"/>
</dbReference>
<gene>
    <name evidence="1" type="ORF">SAMN05192583_0868</name>
</gene>
<evidence type="ECO:0000313" key="2">
    <source>
        <dbReference type="Proteomes" id="UP000199206"/>
    </source>
</evidence>
<dbReference type="EMBL" id="FOCF01000001">
    <property type="protein sequence ID" value="SEM62319.1"/>
    <property type="molecule type" value="Genomic_DNA"/>
</dbReference>
<dbReference type="Proteomes" id="UP000199206">
    <property type="component" value="Unassembled WGS sequence"/>
</dbReference>
<name>A0A1H7ZXV0_9SPHN</name>
<proteinExistence type="predicted"/>